<dbReference type="EMBL" id="CAUOFW020008168">
    <property type="protein sequence ID" value="CAK9181827.1"/>
    <property type="molecule type" value="Genomic_DNA"/>
</dbReference>
<evidence type="ECO:0008006" key="3">
    <source>
        <dbReference type="Google" id="ProtNLM"/>
    </source>
</evidence>
<dbReference type="PROSITE" id="PS50896">
    <property type="entry name" value="LISH"/>
    <property type="match status" value="1"/>
</dbReference>
<dbReference type="InterPro" id="IPR006594">
    <property type="entry name" value="LisH"/>
</dbReference>
<dbReference type="PANTHER" id="PTHR44376">
    <property type="entry name" value="TRANSCRIPTIONAL REGULATOR OF FILAMENTOUS GROWTH FLO8"/>
    <property type="match status" value="1"/>
</dbReference>
<evidence type="ECO:0000313" key="1">
    <source>
        <dbReference type="EMBL" id="CAK9181827.1"/>
    </source>
</evidence>
<accession>A0ABC8ULK6</accession>
<reference evidence="1 2" key="1">
    <citation type="submission" date="2024-02" db="EMBL/GenBank/DDBJ databases">
        <authorList>
            <person name="Vignale AGUSTIN F."/>
            <person name="Sosa J E."/>
            <person name="Modenutti C."/>
        </authorList>
    </citation>
    <scope>NUCLEOTIDE SEQUENCE [LARGE SCALE GENOMIC DNA]</scope>
</reference>
<name>A0ABC8ULK6_9AQUA</name>
<proteinExistence type="predicted"/>
<gene>
    <name evidence="1" type="ORF">ILEXP_LOCUS51938</name>
</gene>
<evidence type="ECO:0000313" key="2">
    <source>
        <dbReference type="Proteomes" id="UP001642360"/>
    </source>
</evidence>
<dbReference type="AlphaFoldDB" id="A0ABC8ULK6"/>
<keyword evidence="2" id="KW-1185">Reference proteome</keyword>
<dbReference type="Proteomes" id="UP001642360">
    <property type="component" value="Unassembled WGS sequence"/>
</dbReference>
<dbReference type="SMART" id="SM00667">
    <property type="entry name" value="LisH"/>
    <property type="match status" value="1"/>
</dbReference>
<sequence length="240" mass="26514">MESWDPQKMLDLYILDYMKRNNMHETAEIFANEAGVPPNPAVLSSPEGFLTEWWSVFWEVYSSRLPSHQEAGEESSVKASQMMGDELQNVFPMMISPGMNQQRAGQIPNELQNIFPMMTSPGLNQQRAGQIPNELQNVFPMMTSPGMNQQRAGQIPIDLHSNLRLLDVDNLTMTEASSSNASNPQQQILQKAEQQVARGNIHGVCLGKSFPMDSTIYGVPKAIAPTTELPDAGSSTNSSS</sequence>
<dbReference type="PANTHER" id="PTHR44376:SF8">
    <property type="entry name" value="TRANSCRIPTIONAL COREPRESSOR LEUNIG-LIKE"/>
    <property type="match status" value="1"/>
</dbReference>
<organism evidence="1 2">
    <name type="scientific">Ilex paraguariensis</name>
    <name type="common">yerba mate</name>
    <dbReference type="NCBI Taxonomy" id="185542"/>
    <lineage>
        <taxon>Eukaryota</taxon>
        <taxon>Viridiplantae</taxon>
        <taxon>Streptophyta</taxon>
        <taxon>Embryophyta</taxon>
        <taxon>Tracheophyta</taxon>
        <taxon>Spermatophyta</taxon>
        <taxon>Magnoliopsida</taxon>
        <taxon>eudicotyledons</taxon>
        <taxon>Gunneridae</taxon>
        <taxon>Pentapetalae</taxon>
        <taxon>asterids</taxon>
        <taxon>campanulids</taxon>
        <taxon>Aquifoliales</taxon>
        <taxon>Aquifoliaceae</taxon>
        <taxon>Ilex</taxon>
    </lineage>
</organism>
<dbReference type="InterPro" id="IPR044716">
    <property type="entry name" value="LEUNIG-like"/>
</dbReference>
<protein>
    <recommendedName>
        <fullName evidence="3">LisH domain-containing protein</fullName>
    </recommendedName>
</protein>
<comment type="caution">
    <text evidence="1">The sequence shown here is derived from an EMBL/GenBank/DDBJ whole genome shotgun (WGS) entry which is preliminary data.</text>
</comment>
<dbReference type="Pfam" id="PF08513">
    <property type="entry name" value="LisH"/>
    <property type="match status" value="1"/>
</dbReference>